<reference evidence="3 4" key="1">
    <citation type="submission" date="2023-11" db="EMBL/GenBank/DDBJ databases">
        <authorList>
            <person name="Xu M."/>
            <person name="Jiang T."/>
        </authorList>
    </citation>
    <scope>NUCLEOTIDE SEQUENCE [LARGE SCALE GENOMIC DNA]</scope>
    <source>
        <strain evidence="3 4">SD</strain>
    </source>
</reference>
<gene>
    <name evidence="3" type="ORF">SK069_14880</name>
</gene>
<dbReference type="Proteomes" id="UP001277761">
    <property type="component" value="Unassembled WGS sequence"/>
</dbReference>
<sequence length="696" mass="74487">MPHSPLRSVRPRRSLGALTLLAVAAIAVPASASAADDGEWHVLDRPVAPTQQTALAFGDRSHWLQPWRAYQDTRPASSLADAAAINLNVAPAEIARTAETLAAAGVRRVRVEIGWDQMSYDDPSTLATSAHVEEGLQALKDAGIRPLILLNASESGPTANRRGRLTVTKVAWLGARQVTLDATSAAKVVPGRTGFDAGTLAGGLIITKLDGTTATLSQPLPLAVILPGSYGASTLRYRPFAAPRTTSGAPNPLFEETMEGWLRYVRAVTRTAASVLGGSGFDVEVWNELSTRSGFLDASRYFNPLPAEWRGTGDVPEQLLARTAAAIRDPANGTPGVGIGNGFANQTPFASPADLPPGVTALDKHPYKGLLRFPGQLPTTDRNIRTLGADGSPLGKRATNGQWQTSFNPTYDAFLPEYYLTGIQTEHLVRDLSPITTSISGRPHGRTVRTQDGRLPQVWITETGMDPAGTGLTGDAVTRMQAKATLRGLVAYVGAGADLVSFYTAKADRTWGLISDAFFTSASRTGRAAADDPSLVGPMLPALGRLLRTVGRGTTADRRLELRSIADQHDRIQFAGNGTPQAPDLHDRDVVTFFPFQQSAHRFSIATYVMTRSLAKVQQPDLPEDDARRYDLAPETFRLRIGGVDAARTRVSLYDPLTDESAPASIVERSDDEVVVELSLTDAPRLLQVDDGPTGD</sequence>
<keyword evidence="2" id="KW-0732">Signal</keyword>
<organism evidence="3 4">
    <name type="scientific">Patulibacter brassicae</name>
    <dbReference type="NCBI Taxonomy" id="1705717"/>
    <lineage>
        <taxon>Bacteria</taxon>
        <taxon>Bacillati</taxon>
        <taxon>Actinomycetota</taxon>
        <taxon>Thermoleophilia</taxon>
        <taxon>Solirubrobacterales</taxon>
        <taxon>Patulibacteraceae</taxon>
        <taxon>Patulibacter</taxon>
    </lineage>
</organism>
<evidence type="ECO:0000313" key="4">
    <source>
        <dbReference type="Proteomes" id="UP001277761"/>
    </source>
</evidence>
<evidence type="ECO:0000313" key="3">
    <source>
        <dbReference type="EMBL" id="MDX8152884.1"/>
    </source>
</evidence>
<dbReference type="SUPFAM" id="SSF51445">
    <property type="entry name" value="(Trans)glycosidases"/>
    <property type="match status" value="1"/>
</dbReference>
<feature type="signal peptide" evidence="2">
    <location>
        <begin position="1"/>
        <end position="34"/>
    </location>
</feature>
<comment type="caution">
    <text evidence="3">The sequence shown here is derived from an EMBL/GenBank/DDBJ whole genome shotgun (WGS) entry which is preliminary data.</text>
</comment>
<dbReference type="InterPro" id="IPR017853">
    <property type="entry name" value="GH"/>
</dbReference>
<evidence type="ECO:0000256" key="2">
    <source>
        <dbReference type="SAM" id="SignalP"/>
    </source>
</evidence>
<dbReference type="Gene3D" id="3.20.20.80">
    <property type="entry name" value="Glycosidases"/>
    <property type="match status" value="1"/>
</dbReference>
<feature type="region of interest" description="Disordered" evidence="1">
    <location>
        <begin position="373"/>
        <end position="401"/>
    </location>
</feature>
<dbReference type="EMBL" id="JAXAVX010000009">
    <property type="protein sequence ID" value="MDX8152884.1"/>
    <property type="molecule type" value="Genomic_DNA"/>
</dbReference>
<keyword evidence="4" id="KW-1185">Reference proteome</keyword>
<evidence type="ECO:0000256" key="1">
    <source>
        <dbReference type="SAM" id="MobiDB-lite"/>
    </source>
</evidence>
<name>A0ABU4VPB7_9ACTN</name>
<accession>A0ABU4VPB7</accession>
<protein>
    <submittedName>
        <fullName evidence="3">Uncharacterized protein</fullName>
    </submittedName>
</protein>
<proteinExistence type="predicted"/>
<dbReference type="RefSeq" id="WP_319955039.1">
    <property type="nucleotide sequence ID" value="NZ_JAXAVX010000009.1"/>
</dbReference>
<feature type="chain" id="PRO_5045804562" evidence="2">
    <location>
        <begin position="35"/>
        <end position="696"/>
    </location>
</feature>